<dbReference type="OrthoDB" id="9672at2"/>
<dbReference type="PANTHER" id="PTHR24960">
    <property type="entry name" value="PHOTOSYSTEM I IRON-SULFUR CENTER-RELATED"/>
    <property type="match status" value="1"/>
</dbReference>
<dbReference type="InterPro" id="IPR050157">
    <property type="entry name" value="PSI_iron-sulfur_center"/>
</dbReference>
<evidence type="ECO:0000256" key="6">
    <source>
        <dbReference type="ARBA" id="ARBA00023004"/>
    </source>
</evidence>
<evidence type="ECO:0000256" key="5">
    <source>
        <dbReference type="ARBA" id="ARBA00022723"/>
    </source>
</evidence>
<dbReference type="PROSITE" id="PS00198">
    <property type="entry name" value="4FE4S_FER_1"/>
    <property type="match status" value="3"/>
</dbReference>
<dbReference type="EMBL" id="BDJL01000010">
    <property type="protein sequence ID" value="GAV24575.1"/>
    <property type="molecule type" value="Genomic_DNA"/>
</dbReference>
<evidence type="ECO:0000313" key="9">
    <source>
        <dbReference type="EMBL" id="GAV24575.1"/>
    </source>
</evidence>
<dbReference type="SUPFAM" id="SSF54862">
    <property type="entry name" value="4Fe-4S ferredoxins"/>
    <property type="match status" value="2"/>
</dbReference>
<keyword evidence="4" id="KW-0004">4Fe-4S</keyword>
<gene>
    <name evidence="9" type="ORF">ciss_05080</name>
</gene>
<dbReference type="STRING" id="661089.ciss_05080"/>
<dbReference type="Proteomes" id="UP000187338">
    <property type="component" value="Unassembled WGS sequence"/>
</dbReference>
<comment type="cofactor">
    <cofactor evidence="1">
        <name>[4Fe-4S] cluster</name>
        <dbReference type="ChEBI" id="CHEBI:49883"/>
    </cofactor>
</comment>
<keyword evidence="10" id="KW-1185">Reference proteome</keyword>
<comment type="caution">
    <text evidence="9">The sequence shown here is derived from an EMBL/GenBank/DDBJ whole genome shotgun (WGS) entry which is preliminary data.</text>
</comment>
<dbReference type="AlphaFoldDB" id="A0A1L8D065"/>
<evidence type="ECO:0000256" key="4">
    <source>
        <dbReference type="ARBA" id="ARBA00022485"/>
    </source>
</evidence>
<protein>
    <recommendedName>
        <fullName evidence="3">Ferredoxin</fullName>
    </recommendedName>
</protein>
<dbReference type="Gene3D" id="3.30.70.20">
    <property type="match status" value="2"/>
</dbReference>
<dbReference type="InterPro" id="IPR017896">
    <property type="entry name" value="4Fe4S_Fe-S-bd"/>
</dbReference>
<feature type="domain" description="4Fe-4S ferredoxin-type" evidence="8">
    <location>
        <begin position="273"/>
        <end position="293"/>
    </location>
</feature>
<dbReference type="PANTHER" id="PTHR24960:SF79">
    <property type="entry name" value="PHOTOSYSTEM I IRON-SULFUR CENTER"/>
    <property type="match status" value="1"/>
</dbReference>
<feature type="domain" description="4Fe-4S ferredoxin-type" evidence="8">
    <location>
        <begin position="47"/>
        <end position="76"/>
    </location>
</feature>
<dbReference type="RefSeq" id="WP_075864775.1">
    <property type="nucleotide sequence ID" value="NZ_BDJL01000010.1"/>
</dbReference>
<dbReference type="InterPro" id="IPR017900">
    <property type="entry name" value="4Fe4S_Fe_S_CS"/>
</dbReference>
<reference evidence="10" key="1">
    <citation type="submission" date="2016-12" db="EMBL/GenBank/DDBJ databases">
        <title>Draft Genome Sequences od Carboxydothermus pertinax and islandicus, Hydrogenogenic Carboxydotrophic Bacteria.</title>
        <authorList>
            <person name="Fukuyama Y."/>
            <person name="Ohmae K."/>
            <person name="Yoneda Y."/>
            <person name="Yoshida T."/>
            <person name="Sako Y."/>
        </authorList>
    </citation>
    <scope>NUCLEOTIDE SEQUENCE [LARGE SCALE GENOMIC DNA]</scope>
    <source>
        <strain evidence="10">SET</strain>
    </source>
</reference>
<sequence>MSDFFEFLNSGKAEIAPSFCLEHRYLPFKCGKCVAVCPSKAIFKDGEKIAIKKEDCVNCGFCKAVCPTGAISFGGVTPLKEIAEVKDEGHVGCTLNSANTGKVNLPCYGFLDAGEIAILAAAGKKLNFYLENCNTCQYQKGKELFLNHLKEAETKLGSLPGITIRQKGRPPKDFSRREFFSFFRDKLKTTAATFLLKEDDDPNDIFAKRVPLKHRYLLKAVELLQGKINGELEIGRGLKACGECNGCGVCERLCPTGALSLKEGELTFKVHLCINCSLCVESCPQKILKYDGKITVNDVYLKKEQVLAKVLTKTCAKCGKIFTPVNNEELCLNCYITEGLKTENLFEGG</sequence>
<evidence type="ECO:0000256" key="3">
    <source>
        <dbReference type="ARBA" id="ARBA00013529"/>
    </source>
</evidence>
<evidence type="ECO:0000313" key="10">
    <source>
        <dbReference type="Proteomes" id="UP000187338"/>
    </source>
</evidence>
<evidence type="ECO:0000256" key="7">
    <source>
        <dbReference type="ARBA" id="ARBA00023014"/>
    </source>
</evidence>
<keyword evidence="5" id="KW-0479">Metal-binding</keyword>
<evidence type="ECO:0000256" key="1">
    <source>
        <dbReference type="ARBA" id="ARBA00001966"/>
    </source>
</evidence>
<dbReference type="Pfam" id="PF12838">
    <property type="entry name" value="Fer4_7"/>
    <property type="match status" value="1"/>
</dbReference>
<name>A0A1L8D065_9THEO</name>
<proteinExistence type="predicted"/>
<dbReference type="PROSITE" id="PS51379">
    <property type="entry name" value="4FE4S_FER_2"/>
    <property type="match status" value="3"/>
</dbReference>
<evidence type="ECO:0000256" key="2">
    <source>
        <dbReference type="ARBA" id="ARBA00003532"/>
    </source>
</evidence>
<keyword evidence="7" id="KW-0411">Iron-sulfur</keyword>
<dbReference type="GO" id="GO:0051539">
    <property type="term" value="F:4 iron, 4 sulfur cluster binding"/>
    <property type="evidence" value="ECO:0007669"/>
    <property type="project" value="UniProtKB-KW"/>
</dbReference>
<feature type="domain" description="4Fe-4S ferredoxin-type" evidence="8">
    <location>
        <begin position="235"/>
        <end position="264"/>
    </location>
</feature>
<dbReference type="Pfam" id="PF13187">
    <property type="entry name" value="Fer4_9"/>
    <property type="match status" value="1"/>
</dbReference>
<comment type="function">
    <text evidence="2">Ferredoxins are iron-sulfur proteins that transfer electrons in a wide variety of metabolic reactions.</text>
</comment>
<organism evidence="9 10">
    <name type="scientific">Carboxydothermus islandicus</name>
    <dbReference type="NCBI Taxonomy" id="661089"/>
    <lineage>
        <taxon>Bacteria</taxon>
        <taxon>Bacillati</taxon>
        <taxon>Bacillota</taxon>
        <taxon>Clostridia</taxon>
        <taxon>Thermoanaerobacterales</taxon>
        <taxon>Thermoanaerobacteraceae</taxon>
        <taxon>Carboxydothermus</taxon>
    </lineage>
</organism>
<dbReference type="GO" id="GO:0046872">
    <property type="term" value="F:metal ion binding"/>
    <property type="evidence" value="ECO:0007669"/>
    <property type="project" value="UniProtKB-KW"/>
</dbReference>
<keyword evidence="6" id="KW-0408">Iron</keyword>
<evidence type="ECO:0000259" key="8">
    <source>
        <dbReference type="PROSITE" id="PS51379"/>
    </source>
</evidence>
<accession>A0A1L8D065</accession>